<proteinExistence type="predicted"/>
<evidence type="ECO:0000256" key="1">
    <source>
        <dbReference type="SAM" id="Phobius"/>
    </source>
</evidence>
<feature type="transmembrane region" description="Helical" evidence="1">
    <location>
        <begin position="29"/>
        <end position="49"/>
    </location>
</feature>
<organism evidence="2 3">
    <name type="scientific">Lacipirellula limnantheis</name>
    <dbReference type="NCBI Taxonomy" id="2528024"/>
    <lineage>
        <taxon>Bacteria</taxon>
        <taxon>Pseudomonadati</taxon>
        <taxon>Planctomycetota</taxon>
        <taxon>Planctomycetia</taxon>
        <taxon>Pirellulales</taxon>
        <taxon>Lacipirellulaceae</taxon>
        <taxon>Lacipirellula</taxon>
    </lineage>
</organism>
<keyword evidence="1" id="KW-0812">Transmembrane</keyword>
<evidence type="ECO:0000313" key="2">
    <source>
        <dbReference type="EMBL" id="QDT72464.1"/>
    </source>
</evidence>
<sequence>MFSFPSIFGNACFLLGALFFWCEYLRCGWASGMFLVLGGIGWPFVFYAAVKHWDWRILAIALAALGPPLAICVMPVTR</sequence>
<dbReference type="AlphaFoldDB" id="A0A517TVS0"/>
<dbReference type="EMBL" id="CP036339">
    <property type="protein sequence ID" value="QDT72464.1"/>
    <property type="molecule type" value="Genomic_DNA"/>
</dbReference>
<dbReference type="Proteomes" id="UP000317909">
    <property type="component" value="Chromosome"/>
</dbReference>
<keyword evidence="3" id="KW-1185">Reference proteome</keyword>
<feature type="transmembrane region" description="Helical" evidence="1">
    <location>
        <begin position="6"/>
        <end position="22"/>
    </location>
</feature>
<accession>A0A517TVS0</accession>
<keyword evidence="1" id="KW-0472">Membrane</keyword>
<dbReference type="KEGG" id="llh:I41_16420"/>
<keyword evidence="1" id="KW-1133">Transmembrane helix</keyword>
<feature type="transmembrane region" description="Helical" evidence="1">
    <location>
        <begin position="55"/>
        <end position="76"/>
    </location>
</feature>
<gene>
    <name evidence="2" type="ORF">I41_16420</name>
</gene>
<name>A0A517TVS0_9BACT</name>
<evidence type="ECO:0000313" key="3">
    <source>
        <dbReference type="Proteomes" id="UP000317909"/>
    </source>
</evidence>
<protein>
    <submittedName>
        <fullName evidence="2">Uncharacterized protein</fullName>
    </submittedName>
</protein>
<reference evidence="2 3" key="1">
    <citation type="submission" date="2019-02" db="EMBL/GenBank/DDBJ databases">
        <title>Deep-cultivation of Planctomycetes and their phenomic and genomic characterization uncovers novel biology.</title>
        <authorList>
            <person name="Wiegand S."/>
            <person name="Jogler M."/>
            <person name="Boedeker C."/>
            <person name="Pinto D."/>
            <person name="Vollmers J."/>
            <person name="Rivas-Marin E."/>
            <person name="Kohn T."/>
            <person name="Peeters S.H."/>
            <person name="Heuer A."/>
            <person name="Rast P."/>
            <person name="Oberbeckmann S."/>
            <person name="Bunk B."/>
            <person name="Jeske O."/>
            <person name="Meyerdierks A."/>
            <person name="Storesund J.E."/>
            <person name="Kallscheuer N."/>
            <person name="Luecker S."/>
            <person name="Lage O.M."/>
            <person name="Pohl T."/>
            <person name="Merkel B.J."/>
            <person name="Hornburger P."/>
            <person name="Mueller R.-W."/>
            <person name="Bruemmer F."/>
            <person name="Labrenz M."/>
            <person name="Spormann A.M."/>
            <person name="Op den Camp H."/>
            <person name="Overmann J."/>
            <person name="Amann R."/>
            <person name="Jetten M.S.M."/>
            <person name="Mascher T."/>
            <person name="Medema M.H."/>
            <person name="Devos D.P."/>
            <person name="Kaster A.-K."/>
            <person name="Ovreas L."/>
            <person name="Rohde M."/>
            <person name="Galperin M.Y."/>
            <person name="Jogler C."/>
        </authorList>
    </citation>
    <scope>NUCLEOTIDE SEQUENCE [LARGE SCALE GENOMIC DNA]</scope>
    <source>
        <strain evidence="2 3">I41</strain>
    </source>
</reference>